<protein>
    <submittedName>
        <fullName evidence="7">MFS transporter</fullName>
    </submittedName>
</protein>
<keyword evidence="8" id="KW-1185">Reference proteome</keyword>
<dbReference type="Gene3D" id="1.20.1250.20">
    <property type="entry name" value="MFS general substrate transporter like domains"/>
    <property type="match status" value="1"/>
</dbReference>
<feature type="transmembrane region" description="Helical" evidence="5">
    <location>
        <begin position="289"/>
        <end position="312"/>
    </location>
</feature>
<dbReference type="PROSITE" id="PS00216">
    <property type="entry name" value="SUGAR_TRANSPORT_1"/>
    <property type="match status" value="1"/>
</dbReference>
<gene>
    <name evidence="7" type="ORF">FPZ12_026555</name>
</gene>
<accession>A0A5N0UV97</accession>
<proteinExistence type="predicted"/>
<feature type="transmembrane region" description="Helical" evidence="5">
    <location>
        <begin position="92"/>
        <end position="110"/>
    </location>
</feature>
<evidence type="ECO:0000256" key="5">
    <source>
        <dbReference type="SAM" id="Phobius"/>
    </source>
</evidence>
<comment type="subcellular location">
    <subcellularLocation>
        <location evidence="1">Cell membrane</location>
        <topology evidence="1">Multi-pass membrane protein</topology>
    </subcellularLocation>
</comment>
<feature type="transmembrane region" description="Helical" evidence="5">
    <location>
        <begin position="349"/>
        <end position="376"/>
    </location>
</feature>
<organism evidence="7 8">
    <name type="scientific">Amycolatopsis acidicola</name>
    <dbReference type="NCBI Taxonomy" id="2596893"/>
    <lineage>
        <taxon>Bacteria</taxon>
        <taxon>Bacillati</taxon>
        <taxon>Actinomycetota</taxon>
        <taxon>Actinomycetes</taxon>
        <taxon>Pseudonocardiales</taxon>
        <taxon>Pseudonocardiaceae</taxon>
        <taxon>Amycolatopsis</taxon>
    </lineage>
</organism>
<dbReference type="InterPro" id="IPR020846">
    <property type="entry name" value="MFS_dom"/>
</dbReference>
<dbReference type="InterPro" id="IPR005829">
    <property type="entry name" value="Sugar_transporter_CS"/>
</dbReference>
<feature type="transmembrane region" description="Helical" evidence="5">
    <location>
        <begin position="116"/>
        <end position="138"/>
    </location>
</feature>
<sequence>MATVVRITEVIDRARLSGLQNRIFAICCLLTFADGVNSLSIGYAIPSLAGKFGTSAAVFSIVVMVTLIGQIVAEFVLVPLADVVGRRRVMRYGILLYSVVTMLCLFATSVPELAVLRFFSGLGIGAAVPTCAALGAEFSPTRLKATIQTILSVGAAGGGMVIGFIASVLVPHLGGSALLFVAGALPLILLLATWTLVPESVEFLARKGNHAGVARLLRRIDPGKSYPDEATYLADEDHRHGGGLGVLFRDGYAGRTLLVWFMLFFALFTSFFIFSFLPELLTRAGVGESAAAVATSIASLGGIVGGISLGVLMDRLPPKSAMIALGPLLSIAAVVLLMLNLSTGAVDGLVILLCFFYGFGTLGSASAVTALAALVYPTTIRAMGLGWANGFATIGGLFGPALGGALIAAGLSTPRILAISLTAVVAVGVLAVVFRVVELRRLRRAPDTAGLSPRTGTEEEIIR</sequence>
<dbReference type="AlphaFoldDB" id="A0A5N0UV97"/>
<dbReference type="PROSITE" id="PS00217">
    <property type="entry name" value="SUGAR_TRANSPORT_2"/>
    <property type="match status" value="1"/>
</dbReference>
<feature type="domain" description="Major facilitator superfamily (MFS) profile" evidence="6">
    <location>
        <begin position="23"/>
        <end position="440"/>
    </location>
</feature>
<dbReference type="Proteomes" id="UP000319769">
    <property type="component" value="Unassembled WGS sequence"/>
</dbReference>
<feature type="transmembrane region" description="Helical" evidence="5">
    <location>
        <begin position="176"/>
        <end position="197"/>
    </location>
</feature>
<evidence type="ECO:0000256" key="1">
    <source>
        <dbReference type="ARBA" id="ARBA00004651"/>
    </source>
</evidence>
<dbReference type="SUPFAM" id="SSF103473">
    <property type="entry name" value="MFS general substrate transporter"/>
    <property type="match status" value="1"/>
</dbReference>
<dbReference type="Pfam" id="PF07690">
    <property type="entry name" value="MFS_1"/>
    <property type="match status" value="1"/>
</dbReference>
<dbReference type="InterPro" id="IPR011701">
    <property type="entry name" value="MFS"/>
</dbReference>
<dbReference type="GO" id="GO:0005886">
    <property type="term" value="C:plasma membrane"/>
    <property type="evidence" value="ECO:0007669"/>
    <property type="project" value="UniProtKB-SubCell"/>
</dbReference>
<dbReference type="OrthoDB" id="9109650at2"/>
<dbReference type="EMBL" id="VMNW02000046">
    <property type="protein sequence ID" value="KAA9156738.1"/>
    <property type="molecule type" value="Genomic_DNA"/>
</dbReference>
<feature type="transmembrane region" description="Helical" evidence="5">
    <location>
        <begin position="57"/>
        <end position="80"/>
    </location>
</feature>
<dbReference type="PANTHER" id="PTHR23508:SF10">
    <property type="entry name" value="CARBOXYLIC ACID TRANSPORTER PROTEIN HOMOLOG"/>
    <property type="match status" value="1"/>
</dbReference>
<feature type="transmembrane region" description="Helical" evidence="5">
    <location>
        <begin position="150"/>
        <end position="170"/>
    </location>
</feature>
<reference evidence="7" key="1">
    <citation type="submission" date="2019-09" db="EMBL/GenBank/DDBJ databases">
        <authorList>
            <person name="Teo W.F.A."/>
            <person name="Duangmal K."/>
        </authorList>
    </citation>
    <scope>NUCLEOTIDE SEQUENCE [LARGE SCALE GENOMIC DNA]</scope>
    <source>
        <strain evidence="7">K81G1</strain>
    </source>
</reference>
<dbReference type="PANTHER" id="PTHR23508">
    <property type="entry name" value="CARBOXYLIC ACID TRANSPORTER PROTEIN HOMOLOG"/>
    <property type="match status" value="1"/>
</dbReference>
<keyword evidence="4 5" id="KW-0472">Membrane</keyword>
<dbReference type="GO" id="GO:0046943">
    <property type="term" value="F:carboxylic acid transmembrane transporter activity"/>
    <property type="evidence" value="ECO:0007669"/>
    <property type="project" value="TreeGrafter"/>
</dbReference>
<feature type="transmembrane region" description="Helical" evidence="5">
    <location>
        <begin position="388"/>
        <end position="410"/>
    </location>
</feature>
<evidence type="ECO:0000313" key="7">
    <source>
        <dbReference type="EMBL" id="KAA9156738.1"/>
    </source>
</evidence>
<name>A0A5N0UV97_9PSEU</name>
<dbReference type="PROSITE" id="PS50850">
    <property type="entry name" value="MFS"/>
    <property type="match status" value="1"/>
</dbReference>
<keyword evidence="2 5" id="KW-0812">Transmembrane</keyword>
<evidence type="ECO:0000259" key="6">
    <source>
        <dbReference type="PROSITE" id="PS50850"/>
    </source>
</evidence>
<evidence type="ECO:0000256" key="4">
    <source>
        <dbReference type="ARBA" id="ARBA00023136"/>
    </source>
</evidence>
<evidence type="ECO:0000256" key="2">
    <source>
        <dbReference type="ARBA" id="ARBA00022692"/>
    </source>
</evidence>
<feature type="transmembrane region" description="Helical" evidence="5">
    <location>
        <begin position="23"/>
        <end position="45"/>
    </location>
</feature>
<dbReference type="RefSeq" id="WP_144753657.1">
    <property type="nucleotide sequence ID" value="NZ_VMNW02000046.1"/>
</dbReference>
<keyword evidence="3 5" id="KW-1133">Transmembrane helix</keyword>
<evidence type="ECO:0000256" key="3">
    <source>
        <dbReference type="ARBA" id="ARBA00022989"/>
    </source>
</evidence>
<feature type="transmembrane region" description="Helical" evidence="5">
    <location>
        <begin position="416"/>
        <end position="437"/>
    </location>
</feature>
<evidence type="ECO:0000313" key="8">
    <source>
        <dbReference type="Proteomes" id="UP000319769"/>
    </source>
</evidence>
<feature type="transmembrane region" description="Helical" evidence="5">
    <location>
        <begin position="324"/>
        <end position="343"/>
    </location>
</feature>
<dbReference type="InterPro" id="IPR036259">
    <property type="entry name" value="MFS_trans_sf"/>
</dbReference>
<feature type="transmembrane region" description="Helical" evidence="5">
    <location>
        <begin position="257"/>
        <end position="277"/>
    </location>
</feature>
<comment type="caution">
    <text evidence="7">The sequence shown here is derived from an EMBL/GenBank/DDBJ whole genome shotgun (WGS) entry which is preliminary data.</text>
</comment>